<evidence type="ECO:0000313" key="4">
    <source>
        <dbReference type="Proteomes" id="UP001226867"/>
    </source>
</evidence>
<dbReference type="PANTHER" id="PTHR43081">
    <property type="entry name" value="ADENYLATE CYCLASE, TERMINAL-DIFFERENTIATION SPECIFIC-RELATED"/>
    <property type="match status" value="1"/>
</dbReference>
<dbReference type="RefSeq" id="WP_307690038.1">
    <property type="nucleotide sequence ID" value="NZ_JAUSRO010000007.1"/>
</dbReference>
<comment type="caution">
    <text evidence="3">The sequence shown here is derived from an EMBL/GenBank/DDBJ whole genome shotgun (WGS) entry which is preliminary data.</text>
</comment>
<feature type="transmembrane region" description="Helical" evidence="1">
    <location>
        <begin position="413"/>
        <end position="433"/>
    </location>
</feature>
<keyword evidence="1" id="KW-0812">Transmembrane</keyword>
<feature type="transmembrane region" description="Helical" evidence="1">
    <location>
        <begin position="439"/>
        <end position="462"/>
    </location>
</feature>
<dbReference type="SUPFAM" id="SSF55073">
    <property type="entry name" value="Nucleotide cyclase"/>
    <property type="match status" value="1"/>
</dbReference>
<keyword evidence="1" id="KW-1133">Transmembrane helix</keyword>
<dbReference type="InterPro" id="IPR050697">
    <property type="entry name" value="Adenylyl/Guanylyl_Cyclase_3/4"/>
</dbReference>
<sequence length="757" mass="80746">MALRLVRRHAARVVLTLLPMVVAMLQAAGVWQLPVVERLDNFIYDVRLRAHMPGTPDSRIVIVDIDDASLQQFGQWPWSRDKLARLSTELLVRQQVAVLGFDILFPEPDESSGLSDLRRLAEGRLRAQPGFAAEVERLAPALDHDGVFARTLTGRPVVLGYYFNGTRNALANGRLPAPALLPDAFDGASPPAVVWNSFGGNIAPLVQAAPHGGFLNVLIGRNDDGVVRAVPLLARYEGAAAPAGYYASFALAVYQVASGGTYAVAPVFASHGVVGRAAPLTALQVGQGTTHRRVPVDGNASVLVPFRGPGGGEGGSFRYVTAAAILRGELAPGAMRGKIVLVGTTARGLQDLRATPVDSIFPGVEVHANVVSGLLDGRFASVPDYASGYDLVQMLFAGLLLAFGMSALPAFQAVLLGVGTAALLVVVNVLLYVRGGLVLPLSAVLLMTALAFVLNLSWGFFLETRARRGLARLFGSYVPPQLVDEMMKRPGRYSMRAESKELTVMFCDMRGFTSLSEQVTPTELQTLLNALFSRLTAIISRHRGTVDKYMGDCVMAFWGAPVDTPDHAALAVQAAFEMAAAVREFDESQRLAGRPRIDVGIGLNTGVMSVGDMGSAVRRSYTVVGDAVNLAARLEGLGSTYGVQIVASEATRHAAPGFAWHALDTVRVRGSARAVTICTPVGRIGEARWAAGLAQWDALLAACRAQRWSEAQDLLASLDTQQNVNKVLVALYRQRVASGGLHPPDPDGDCATRFDSK</sequence>
<accession>A0ABT9S789</accession>
<evidence type="ECO:0000313" key="3">
    <source>
        <dbReference type="EMBL" id="MDP9900223.1"/>
    </source>
</evidence>
<evidence type="ECO:0000256" key="1">
    <source>
        <dbReference type="SAM" id="Phobius"/>
    </source>
</evidence>
<dbReference type="SMART" id="SM01080">
    <property type="entry name" value="CHASE2"/>
    <property type="match status" value="1"/>
</dbReference>
<dbReference type="InterPro" id="IPR029787">
    <property type="entry name" value="Nucleotide_cyclase"/>
</dbReference>
<evidence type="ECO:0000259" key="2">
    <source>
        <dbReference type="PROSITE" id="PS50125"/>
    </source>
</evidence>
<organism evidence="3 4">
    <name type="scientific">Variovorax ginsengisoli</name>
    <dbReference type="NCBI Taxonomy" id="363844"/>
    <lineage>
        <taxon>Bacteria</taxon>
        <taxon>Pseudomonadati</taxon>
        <taxon>Pseudomonadota</taxon>
        <taxon>Betaproteobacteria</taxon>
        <taxon>Burkholderiales</taxon>
        <taxon>Comamonadaceae</taxon>
        <taxon>Variovorax</taxon>
    </lineage>
</organism>
<proteinExistence type="predicted"/>
<name>A0ABT9S789_9BURK</name>
<dbReference type="CDD" id="cd07302">
    <property type="entry name" value="CHD"/>
    <property type="match status" value="1"/>
</dbReference>
<feature type="domain" description="Guanylate cyclase" evidence="2">
    <location>
        <begin position="503"/>
        <end position="635"/>
    </location>
</feature>
<reference evidence="3 4" key="1">
    <citation type="submission" date="2023-07" db="EMBL/GenBank/DDBJ databases">
        <title>Sorghum-associated microbial communities from plants grown in Nebraska, USA.</title>
        <authorList>
            <person name="Schachtman D."/>
        </authorList>
    </citation>
    <scope>NUCLEOTIDE SEQUENCE [LARGE SCALE GENOMIC DNA]</scope>
    <source>
        <strain evidence="3 4">DS1607</strain>
    </source>
</reference>
<dbReference type="Pfam" id="PF00211">
    <property type="entry name" value="Guanylate_cyc"/>
    <property type="match status" value="1"/>
</dbReference>
<gene>
    <name evidence="3" type="ORF">J2W36_002486</name>
</gene>
<keyword evidence="4" id="KW-1185">Reference proteome</keyword>
<dbReference type="InterPro" id="IPR007890">
    <property type="entry name" value="CHASE2"/>
</dbReference>
<dbReference type="Proteomes" id="UP001226867">
    <property type="component" value="Unassembled WGS sequence"/>
</dbReference>
<dbReference type="Pfam" id="PF05226">
    <property type="entry name" value="CHASE2"/>
    <property type="match status" value="1"/>
</dbReference>
<protein>
    <submittedName>
        <fullName evidence="3">Adenylate cyclase</fullName>
        <ecNumber evidence="3">4.6.1.1</ecNumber>
    </submittedName>
</protein>
<dbReference type="PROSITE" id="PS50125">
    <property type="entry name" value="GUANYLATE_CYCLASE_2"/>
    <property type="match status" value="1"/>
</dbReference>
<dbReference type="SMART" id="SM00044">
    <property type="entry name" value="CYCc"/>
    <property type="match status" value="1"/>
</dbReference>
<dbReference type="PANTHER" id="PTHR43081:SF1">
    <property type="entry name" value="ADENYLATE CYCLASE, TERMINAL-DIFFERENTIATION SPECIFIC"/>
    <property type="match status" value="1"/>
</dbReference>
<dbReference type="EMBL" id="JAUSRO010000007">
    <property type="protein sequence ID" value="MDP9900223.1"/>
    <property type="molecule type" value="Genomic_DNA"/>
</dbReference>
<dbReference type="EC" id="4.6.1.1" evidence="3"/>
<dbReference type="Gene3D" id="3.30.70.1230">
    <property type="entry name" value="Nucleotide cyclase"/>
    <property type="match status" value="1"/>
</dbReference>
<keyword evidence="3" id="KW-0456">Lyase</keyword>
<dbReference type="InterPro" id="IPR001054">
    <property type="entry name" value="A/G_cyclase"/>
</dbReference>
<dbReference type="GO" id="GO:0004016">
    <property type="term" value="F:adenylate cyclase activity"/>
    <property type="evidence" value="ECO:0007669"/>
    <property type="project" value="UniProtKB-EC"/>
</dbReference>
<keyword evidence="1" id="KW-0472">Membrane</keyword>